<dbReference type="SUPFAM" id="SSF51126">
    <property type="entry name" value="Pectin lyase-like"/>
    <property type="match status" value="1"/>
</dbReference>
<dbReference type="SUPFAM" id="SSF55486">
    <property type="entry name" value="Metalloproteases ('zincins'), catalytic domain"/>
    <property type="match status" value="1"/>
</dbReference>
<dbReference type="Gene3D" id="3.40.390.10">
    <property type="entry name" value="Collagenase (Catalytic Domain)"/>
    <property type="match status" value="1"/>
</dbReference>
<feature type="domain" description="Peptidase M10 metallopeptidase" evidence="6">
    <location>
        <begin position="208"/>
        <end position="262"/>
    </location>
</feature>
<sequence>MRRALQRRLLPLLFASLALVCGLAMEAAQAASAQQTIHVTGLRQDGDQGVLVNITLSIPAGVDAAGIVDDALARHGAKPVTNCSQLPILFWPQFFDKTNKSPFVPQYYNPAGDTTPGGAMQALQAGEVEWSAVPKSAYSVQFQSTTGAGPAFDGINTVGWLTPWPLNPNALAVTQTYFRFSTGEIVEADTLINGQNFEFFANPVDLTPTRYDIRYVLLHENGHAAGLCHSPDPNAVMYPAFGPGVIGHGLAPDDMDQMVWLYPNAPGQAMRFPRPQAIRVPEDYPSIQLAINSAQPRDVIRVGPGRWCGARVTKTLNLVGEGGATIIGCPPGVPGPVGNAVKRGFVVDAAASGTSISQFVFDGNGLSDVNRDPLSRGIQSTAGANNLVIGANTFLGGAFGVFVIGGNNVQVTRNSFNGFRVLGNGDGGAAILDIGRVGRATGHSILDNRVSSSVPLGDYSWASWVNEADVPLAGIVVSALDGGLLSNNKVSITANANGDAGVGILATDLLTGLTTINLAITNNDGRGSAYGLIITKDLSGGTGNTVGAAIRGNFGVNQINGWNSSVRNRSRVLLCDPDTGICQ</sequence>
<dbReference type="GO" id="GO:0006508">
    <property type="term" value="P:proteolysis"/>
    <property type="evidence" value="ECO:0007669"/>
    <property type="project" value="UniProtKB-KW"/>
</dbReference>
<evidence type="ECO:0000313" key="8">
    <source>
        <dbReference type="Proteomes" id="UP000295110"/>
    </source>
</evidence>
<keyword evidence="2" id="KW-0479">Metal-binding</keyword>
<reference evidence="7 8" key="1">
    <citation type="submission" date="2019-03" db="EMBL/GenBank/DDBJ databases">
        <title>Genomic Encyclopedia of Type Strains, Phase IV (KMG-IV): sequencing the most valuable type-strain genomes for metagenomic binning, comparative biology and taxonomic classification.</title>
        <authorList>
            <person name="Goeker M."/>
        </authorList>
    </citation>
    <scope>NUCLEOTIDE SEQUENCE [LARGE SCALE GENOMIC DNA]</scope>
    <source>
        <strain evidence="7 8">DSM 654</strain>
    </source>
</reference>
<dbReference type="InterPro" id="IPR011050">
    <property type="entry name" value="Pectin_lyase_fold/virulence"/>
</dbReference>
<evidence type="ECO:0000256" key="3">
    <source>
        <dbReference type="ARBA" id="ARBA00022801"/>
    </source>
</evidence>
<evidence type="ECO:0000256" key="5">
    <source>
        <dbReference type="SAM" id="SignalP"/>
    </source>
</evidence>
<keyword evidence="5" id="KW-0732">Signal</keyword>
<keyword evidence="1" id="KW-0645">Protease</keyword>
<accession>A0A4R3UF77</accession>
<dbReference type="InterPro" id="IPR021190">
    <property type="entry name" value="Pept_M10A"/>
</dbReference>
<name>A0A4R3UF77_ROSSA</name>
<dbReference type="Proteomes" id="UP000295110">
    <property type="component" value="Unassembled WGS sequence"/>
</dbReference>
<comment type="caution">
    <text evidence="7">The sequence shown here is derived from an EMBL/GenBank/DDBJ whole genome shotgun (WGS) entry which is preliminary data.</text>
</comment>
<feature type="signal peptide" evidence="5">
    <location>
        <begin position="1"/>
        <end position="30"/>
    </location>
</feature>
<keyword evidence="3" id="KW-0378">Hydrolase</keyword>
<evidence type="ECO:0000259" key="6">
    <source>
        <dbReference type="Pfam" id="PF00413"/>
    </source>
</evidence>
<organism evidence="7 8">
    <name type="scientific">Roseateles saccharophilus</name>
    <name type="common">Pseudomonas saccharophila</name>
    <dbReference type="NCBI Taxonomy" id="304"/>
    <lineage>
        <taxon>Bacteria</taxon>
        <taxon>Pseudomonadati</taxon>
        <taxon>Pseudomonadota</taxon>
        <taxon>Betaproteobacteria</taxon>
        <taxon>Burkholderiales</taxon>
        <taxon>Sphaerotilaceae</taxon>
        <taxon>Roseateles</taxon>
    </lineage>
</organism>
<dbReference type="PRINTS" id="PR00138">
    <property type="entry name" value="MATRIXIN"/>
</dbReference>
<protein>
    <submittedName>
        <fullName evidence="7">Matrixin</fullName>
    </submittedName>
</protein>
<dbReference type="AlphaFoldDB" id="A0A4R3UF77"/>
<dbReference type="Pfam" id="PF00413">
    <property type="entry name" value="Peptidase_M10"/>
    <property type="match status" value="1"/>
</dbReference>
<keyword evidence="8" id="KW-1185">Reference proteome</keyword>
<evidence type="ECO:0000313" key="7">
    <source>
        <dbReference type="EMBL" id="TCU86858.1"/>
    </source>
</evidence>
<proteinExistence type="predicted"/>
<dbReference type="InterPro" id="IPR001818">
    <property type="entry name" value="Pept_M10_metallopeptidase"/>
</dbReference>
<evidence type="ECO:0000256" key="1">
    <source>
        <dbReference type="ARBA" id="ARBA00022670"/>
    </source>
</evidence>
<dbReference type="EMBL" id="SMBU01000045">
    <property type="protein sequence ID" value="TCU86858.1"/>
    <property type="molecule type" value="Genomic_DNA"/>
</dbReference>
<dbReference type="InterPro" id="IPR024079">
    <property type="entry name" value="MetalloPept_cat_dom_sf"/>
</dbReference>
<evidence type="ECO:0000256" key="4">
    <source>
        <dbReference type="ARBA" id="ARBA00022833"/>
    </source>
</evidence>
<feature type="chain" id="PRO_5020769810" evidence="5">
    <location>
        <begin position="31"/>
        <end position="583"/>
    </location>
</feature>
<evidence type="ECO:0000256" key="2">
    <source>
        <dbReference type="ARBA" id="ARBA00022723"/>
    </source>
</evidence>
<dbReference type="GO" id="GO:0008270">
    <property type="term" value="F:zinc ion binding"/>
    <property type="evidence" value="ECO:0007669"/>
    <property type="project" value="InterPro"/>
</dbReference>
<dbReference type="Gene3D" id="2.160.20.10">
    <property type="entry name" value="Single-stranded right-handed beta-helix, Pectin lyase-like"/>
    <property type="match status" value="1"/>
</dbReference>
<keyword evidence="4" id="KW-0862">Zinc</keyword>
<gene>
    <name evidence="7" type="ORF">EV671_104512</name>
</gene>
<dbReference type="RefSeq" id="WP_165917700.1">
    <property type="nucleotide sequence ID" value="NZ_CBCSGL010000058.1"/>
</dbReference>
<dbReference type="GO" id="GO:0031012">
    <property type="term" value="C:extracellular matrix"/>
    <property type="evidence" value="ECO:0007669"/>
    <property type="project" value="InterPro"/>
</dbReference>
<dbReference type="InterPro" id="IPR012334">
    <property type="entry name" value="Pectin_lyas_fold"/>
</dbReference>
<dbReference type="GO" id="GO:0004222">
    <property type="term" value="F:metalloendopeptidase activity"/>
    <property type="evidence" value="ECO:0007669"/>
    <property type="project" value="InterPro"/>
</dbReference>